<keyword evidence="2" id="KW-1185">Reference proteome</keyword>
<evidence type="ECO:0000313" key="2">
    <source>
        <dbReference type="Proteomes" id="UP000000759"/>
    </source>
</evidence>
<dbReference type="GeneID" id="7199683"/>
<reference evidence="1 2" key="1">
    <citation type="journal article" date="2008" name="Nature">
        <title>The Phaeodactylum genome reveals the evolutionary history of diatom genomes.</title>
        <authorList>
            <person name="Bowler C."/>
            <person name="Allen A.E."/>
            <person name="Badger J.H."/>
            <person name="Grimwood J."/>
            <person name="Jabbari K."/>
            <person name="Kuo A."/>
            <person name="Maheswari U."/>
            <person name="Martens C."/>
            <person name="Maumus F."/>
            <person name="Otillar R.P."/>
            <person name="Rayko E."/>
            <person name="Salamov A."/>
            <person name="Vandepoele K."/>
            <person name="Beszteri B."/>
            <person name="Gruber A."/>
            <person name="Heijde M."/>
            <person name="Katinka M."/>
            <person name="Mock T."/>
            <person name="Valentin K."/>
            <person name="Verret F."/>
            <person name="Berges J.A."/>
            <person name="Brownlee C."/>
            <person name="Cadoret J.P."/>
            <person name="Chiovitti A."/>
            <person name="Choi C.J."/>
            <person name="Coesel S."/>
            <person name="De Martino A."/>
            <person name="Detter J.C."/>
            <person name="Durkin C."/>
            <person name="Falciatore A."/>
            <person name="Fournet J."/>
            <person name="Haruta M."/>
            <person name="Huysman M.J."/>
            <person name="Jenkins B.D."/>
            <person name="Jiroutova K."/>
            <person name="Jorgensen R.E."/>
            <person name="Joubert Y."/>
            <person name="Kaplan A."/>
            <person name="Kroger N."/>
            <person name="Kroth P.G."/>
            <person name="La Roche J."/>
            <person name="Lindquist E."/>
            <person name="Lommer M."/>
            <person name="Martin-Jezequel V."/>
            <person name="Lopez P.J."/>
            <person name="Lucas S."/>
            <person name="Mangogna M."/>
            <person name="McGinnis K."/>
            <person name="Medlin L.K."/>
            <person name="Montsant A."/>
            <person name="Oudot-Le Secq M.P."/>
            <person name="Napoli C."/>
            <person name="Obornik M."/>
            <person name="Parker M.S."/>
            <person name="Petit J.L."/>
            <person name="Porcel B.M."/>
            <person name="Poulsen N."/>
            <person name="Robison M."/>
            <person name="Rychlewski L."/>
            <person name="Rynearson T.A."/>
            <person name="Schmutz J."/>
            <person name="Shapiro H."/>
            <person name="Siaut M."/>
            <person name="Stanley M."/>
            <person name="Sussman M.R."/>
            <person name="Taylor A.R."/>
            <person name="Vardi A."/>
            <person name="von Dassow P."/>
            <person name="Vyverman W."/>
            <person name="Willis A."/>
            <person name="Wyrwicz L.S."/>
            <person name="Rokhsar D.S."/>
            <person name="Weissenbach J."/>
            <person name="Armbrust E.V."/>
            <person name="Green B.R."/>
            <person name="Van de Peer Y."/>
            <person name="Grigoriev I.V."/>
        </authorList>
    </citation>
    <scope>NUCLEOTIDE SEQUENCE [LARGE SCALE GENOMIC DNA]</scope>
    <source>
        <strain evidence="1 2">CCAP 1055/1</strain>
    </source>
</reference>
<accession>B7FVA9</accession>
<dbReference type="PaxDb" id="2850-Phatr34603"/>
<name>B7FVA9_PHATC</name>
<dbReference type="KEGG" id="pti:PHATRDRAFT_34603"/>
<organism evidence="1 2">
    <name type="scientific">Phaeodactylum tricornutum (strain CCAP 1055/1)</name>
    <dbReference type="NCBI Taxonomy" id="556484"/>
    <lineage>
        <taxon>Eukaryota</taxon>
        <taxon>Sar</taxon>
        <taxon>Stramenopiles</taxon>
        <taxon>Ochrophyta</taxon>
        <taxon>Bacillariophyta</taxon>
        <taxon>Bacillariophyceae</taxon>
        <taxon>Bacillariophycidae</taxon>
        <taxon>Naviculales</taxon>
        <taxon>Phaeodactylaceae</taxon>
        <taxon>Phaeodactylum</taxon>
    </lineage>
</organism>
<dbReference type="OrthoDB" id="54627at2759"/>
<dbReference type="AlphaFoldDB" id="B7FVA9"/>
<reference evidence="2" key="2">
    <citation type="submission" date="2008-08" db="EMBL/GenBank/DDBJ databases">
        <authorList>
            <consortium name="Diatom Consortium"/>
            <person name="Grigoriev I."/>
            <person name="Grimwood J."/>
            <person name="Kuo A."/>
            <person name="Otillar R.P."/>
            <person name="Salamov A."/>
            <person name="Detter J.C."/>
            <person name="Lindquist E."/>
            <person name="Shapiro H."/>
            <person name="Lucas S."/>
            <person name="Glavina del Rio T."/>
            <person name="Pitluck S."/>
            <person name="Rokhsar D."/>
            <person name="Bowler C."/>
        </authorList>
    </citation>
    <scope>GENOME REANNOTATION</scope>
    <source>
        <strain evidence="2">CCAP 1055/1</strain>
    </source>
</reference>
<dbReference type="InParanoid" id="B7FVA9"/>
<dbReference type="Proteomes" id="UP000000759">
    <property type="component" value="Chromosome 5"/>
</dbReference>
<dbReference type="HOGENOM" id="CLU_016151_0_0_1"/>
<proteinExistence type="predicted"/>
<sequence>MDPLEHVLVNLLGATSLDSPYRCFFAEYGITQASELTAITEARLATISFGVVTPVAGDGTSTTVRTFLLPAQQDRIMKIITWFLAQGPNVSNATWFVLTPAMLEYWQPALVPVASAAPATSVVASVARSTLEESAAAKFRKTIKNHSVPYPLFNEDRLWVTWSTNIRIKLRIHGVQLVLDPDYVPQTDEEVETFLEMQNFVFGIFNDTLLTARARGILHKHVDDLDAQAVYCDLVASYGKGINAQIMATSIETRLTLYSLATSRAKTCVAFLTTWRNLIYDLERINEFELPDHQKIVRLKSAVRLHPQLNLFLGNVQLYSRTHVGKSANDSDFEYIYDLMLEHATDIDHTDLENAKTPESQGTVALNDWDAPSVDEEDALSADEKGVIPAVDSLNALNLNEPETLVHAEMTQPLQSVSSEKGHMLYSLASNASVQQHVPSAHTLSDTVSLNGVIYCRQVNCASVCLSSFPVGGPVPHSLMDGGANGGLSGSDVRVISESVLTANISGIGNTNLTNLRLSTVAGLIHTTDGPIIGVFHQYAHLGTGHTIHSCNQMRSYGAIVDDVPCALGGDQHIISPNGCYVIPLSVAGGLTYLKMQPPSDHDLETFEWVPFTSSASWDPNYLSDSASTDIDFSLMPPPANSCANFPLDGGECLLAKPIDLAEKDLGHVPMIDSSLQKLTACSFKKCFGISEHEAWGDVDWMHPLYSCYPAVPLLVATDAVMRQITIFSSVWICIASIMLNSIWLDDLANVADILKLLFGNIFYSDYFVSRTSQWGVSTGKLFLSTASRDCAHALSHGTQGKPAKTNLVCLVTDCKTDCFGLVTGQLNVQKHHVTVLGLDRYHAQKHGYYDKLDHGSVYNTVGLMKMVHGDA</sequence>
<protein>
    <submittedName>
        <fullName evidence="1">Uncharacterized protein</fullName>
    </submittedName>
</protein>
<dbReference type="EMBL" id="CM000608">
    <property type="protein sequence ID" value="EEC49805.1"/>
    <property type="molecule type" value="Genomic_DNA"/>
</dbReference>
<evidence type="ECO:0000313" key="1">
    <source>
        <dbReference type="EMBL" id="EEC49805.1"/>
    </source>
</evidence>
<gene>
    <name evidence="1" type="ORF">PHATRDRAFT_34603</name>
</gene>
<dbReference type="RefSeq" id="XP_002179107.1">
    <property type="nucleotide sequence ID" value="XM_002179071.1"/>
</dbReference>